<feature type="domain" description="Radical SAM core" evidence="7">
    <location>
        <begin position="32"/>
        <end position="256"/>
    </location>
</feature>
<dbReference type="InterPro" id="IPR058240">
    <property type="entry name" value="rSAM_sf"/>
</dbReference>
<evidence type="ECO:0000313" key="9">
    <source>
        <dbReference type="Proteomes" id="UP000316706"/>
    </source>
</evidence>
<keyword evidence="6" id="KW-0411">Iron-sulfur</keyword>
<protein>
    <submittedName>
        <fullName evidence="8">Radical SAM protein</fullName>
    </submittedName>
</protein>
<organism evidence="8 9">
    <name type="scientific">Actinomadura hallensis</name>
    <dbReference type="NCBI Taxonomy" id="337895"/>
    <lineage>
        <taxon>Bacteria</taxon>
        <taxon>Bacillati</taxon>
        <taxon>Actinomycetota</taxon>
        <taxon>Actinomycetes</taxon>
        <taxon>Streptosporangiales</taxon>
        <taxon>Thermomonosporaceae</taxon>
        <taxon>Actinomadura</taxon>
    </lineage>
</organism>
<dbReference type="CDD" id="cd01335">
    <property type="entry name" value="Radical_SAM"/>
    <property type="match status" value="1"/>
</dbReference>
<sequence length="416" mass="45383">MSEPATVQGPRFRREVTMRPTRQIRAPRHDTADRPFIVIWEATRACPLACRHCRAEAVPGRNPGELSTAEARDLMEQVAAFGAPPPLFVITGGDPFQRPDLFDLVRHGTRLGLPVSVSPSGTPTLTAENLAGLKEAGARAISLSLDGSTERVHDGFRGAEGVFGWTLDAWHAAHELGLKVQINTTVSGHNLADLAEIVRVVHAMKALTWSAFLLVPTGRGRLLPGLDPHQVEDVLNFVYDAGAHIPARTTEAHHFRRVVLQREILRRRGADHVTVLGLGPLYTSLRRRLAELDLPVRRARRTPMDVGSARGFVFVSHLGAVHPSGFLPAAAGDVRRERLTDVYRSSPLFTGLRDPGNLTGRCGACEFRTVCGGSRSRALAVHGDPYAEEPWCAYSPGAFPYQDDLASVLADPECLR</sequence>
<dbReference type="CDD" id="cd21123">
    <property type="entry name" value="SPASM_MftC-like"/>
    <property type="match status" value="1"/>
</dbReference>
<evidence type="ECO:0000256" key="5">
    <source>
        <dbReference type="ARBA" id="ARBA00023004"/>
    </source>
</evidence>
<dbReference type="SMART" id="SM00729">
    <property type="entry name" value="Elp3"/>
    <property type="match status" value="1"/>
</dbReference>
<dbReference type="InterPro" id="IPR050377">
    <property type="entry name" value="Radical_SAM_PqqE_MftC-like"/>
</dbReference>
<keyword evidence="5" id="KW-0408">Iron</keyword>
<reference evidence="8 9" key="1">
    <citation type="submission" date="2019-06" db="EMBL/GenBank/DDBJ databases">
        <title>Sequencing the genomes of 1000 actinobacteria strains.</title>
        <authorList>
            <person name="Klenk H.-P."/>
        </authorList>
    </citation>
    <scope>NUCLEOTIDE SEQUENCE [LARGE SCALE GENOMIC DNA]</scope>
    <source>
        <strain evidence="8 9">DSM 45043</strain>
    </source>
</reference>
<dbReference type="InterPro" id="IPR017200">
    <property type="entry name" value="PqqE-like"/>
</dbReference>
<comment type="cofactor">
    <cofactor evidence="1">
        <name>[4Fe-4S] cluster</name>
        <dbReference type="ChEBI" id="CHEBI:49883"/>
    </cofactor>
</comment>
<dbReference type="SUPFAM" id="SSF102114">
    <property type="entry name" value="Radical SAM enzymes"/>
    <property type="match status" value="1"/>
</dbReference>
<dbReference type="SFLD" id="SFLDG01067">
    <property type="entry name" value="SPASM/twitch_domain_containing"/>
    <property type="match status" value="1"/>
</dbReference>
<dbReference type="AlphaFoldDB" id="A0A543IBT0"/>
<gene>
    <name evidence="8" type="ORF">FHX41_1615</name>
</gene>
<keyword evidence="4" id="KW-0479">Metal-binding</keyword>
<dbReference type="GO" id="GO:0046872">
    <property type="term" value="F:metal ion binding"/>
    <property type="evidence" value="ECO:0007669"/>
    <property type="project" value="UniProtKB-KW"/>
</dbReference>
<keyword evidence="9" id="KW-1185">Reference proteome</keyword>
<dbReference type="PANTHER" id="PTHR11228">
    <property type="entry name" value="RADICAL SAM DOMAIN PROTEIN"/>
    <property type="match status" value="1"/>
</dbReference>
<proteinExistence type="predicted"/>
<dbReference type="InterPro" id="IPR006638">
    <property type="entry name" value="Elp3/MiaA/NifB-like_rSAM"/>
</dbReference>
<dbReference type="PROSITE" id="PS51918">
    <property type="entry name" value="RADICAL_SAM"/>
    <property type="match status" value="1"/>
</dbReference>
<dbReference type="Gene3D" id="3.20.20.70">
    <property type="entry name" value="Aldolase class I"/>
    <property type="match status" value="1"/>
</dbReference>
<dbReference type="PANTHER" id="PTHR11228:SF34">
    <property type="entry name" value="TUNGSTEN-CONTAINING ALDEHYDE FERREDOXIN OXIDOREDUCTASE COFACTOR MODIFYING PROTEIN"/>
    <property type="match status" value="1"/>
</dbReference>
<dbReference type="GO" id="GO:0051539">
    <property type="term" value="F:4 iron, 4 sulfur cluster binding"/>
    <property type="evidence" value="ECO:0007669"/>
    <property type="project" value="UniProtKB-KW"/>
</dbReference>
<keyword evidence="3" id="KW-0949">S-adenosyl-L-methionine</keyword>
<evidence type="ECO:0000256" key="6">
    <source>
        <dbReference type="ARBA" id="ARBA00023014"/>
    </source>
</evidence>
<keyword evidence="2" id="KW-0004">4Fe-4S</keyword>
<dbReference type="NCBIfam" id="TIGR04053">
    <property type="entry name" value="TIGR04053 family radical SAM/SPASM domain-containing protein"/>
    <property type="match status" value="1"/>
</dbReference>
<dbReference type="PIRSF" id="PIRSF037420">
    <property type="entry name" value="PQQ_syn_pqqE"/>
    <property type="match status" value="1"/>
</dbReference>
<dbReference type="Pfam" id="PF04055">
    <property type="entry name" value="Radical_SAM"/>
    <property type="match status" value="1"/>
</dbReference>
<evidence type="ECO:0000313" key="8">
    <source>
        <dbReference type="EMBL" id="TQM67990.1"/>
    </source>
</evidence>
<accession>A0A543IBT0</accession>
<dbReference type="SFLD" id="SFLDS00029">
    <property type="entry name" value="Radical_SAM"/>
    <property type="match status" value="1"/>
</dbReference>
<evidence type="ECO:0000256" key="3">
    <source>
        <dbReference type="ARBA" id="ARBA00022691"/>
    </source>
</evidence>
<evidence type="ECO:0000256" key="2">
    <source>
        <dbReference type="ARBA" id="ARBA00022485"/>
    </source>
</evidence>
<dbReference type="EMBL" id="VFPO01000001">
    <property type="protein sequence ID" value="TQM67990.1"/>
    <property type="molecule type" value="Genomic_DNA"/>
</dbReference>
<dbReference type="Proteomes" id="UP000316706">
    <property type="component" value="Unassembled WGS sequence"/>
</dbReference>
<evidence type="ECO:0000256" key="4">
    <source>
        <dbReference type="ARBA" id="ARBA00022723"/>
    </source>
</evidence>
<evidence type="ECO:0000259" key="7">
    <source>
        <dbReference type="PROSITE" id="PS51918"/>
    </source>
</evidence>
<dbReference type="InterPro" id="IPR007197">
    <property type="entry name" value="rSAM"/>
</dbReference>
<evidence type="ECO:0000256" key="1">
    <source>
        <dbReference type="ARBA" id="ARBA00001966"/>
    </source>
</evidence>
<comment type="caution">
    <text evidence="8">The sequence shown here is derived from an EMBL/GenBank/DDBJ whole genome shotgun (WGS) entry which is preliminary data.</text>
</comment>
<dbReference type="InterPro" id="IPR013785">
    <property type="entry name" value="Aldolase_TIM"/>
</dbReference>
<dbReference type="GO" id="GO:0003824">
    <property type="term" value="F:catalytic activity"/>
    <property type="evidence" value="ECO:0007669"/>
    <property type="project" value="InterPro"/>
</dbReference>
<name>A0A543IBT0_9ACTN</name>